<name>A0A383DVV2_9ZZZZ</name>
<evidence type="ECO:0000313" key="1">
    <source>
        <dbReference type="EMBL" id="SVE48444.1"/>
    </source>
</evidence>
<dbReference type="EMBL" id="UINC01220503">
    <property type="protein sequence ID" value="SVE48444.1"/>
    <property type="molecule type" value="Genomic_DNA"/>
</dbReference>
<gene>
    <name evidence="1" type="ORF">METZ01_LOCUS501298</name>
</gene>
<dbReference type="AlphaFoldDB" id="A0A383DVV2"/>
<accession>A0A383DVV2</accession>
<feature type="non-terminal residue" evidence="1">
    <location>
        <position position="61"/>
    </location>
</feature>
<protein>
    <submittedName>
        <fullName evidence="1">Uncharacterized protein</fullName>
    </submittedName>
</protein>
<sequence>VTVKVLEAGIDTFVNLTQDCTIEDLSHYDADVGQEATVERFPIVDNSIPSVDLMVEVLDFI</sequence>
<feature type="non-terminal residue" evidence="1">
    <location>
        <position position="1"/>
    </location>
</feature>
<organism evidence="1">
    <name type="scientific">marine metagenome</name>
    <dbReference type="NCBI Taxonomy" id="408172"/>
    <lineage>
        <taxon>unclassified sequences</taxon>
        <taxon>metagenomes</taxon>
        <taxon>ecological metagenomes</taxon>
    </lineage>
</organism>
<proteinExistence type="predicted"/>
<reference evidence="1" key="1">
    <citation type="submission" date="2018-05" db="EMBL/GenBank/DDBJ databases">
        <authorList>
            <person name="Lanie J.A."/>
            <person name="Ng W.-L."/>
            <person name="Kazmierczak K.M."/>
            <person name="Andrzejewski T.M."/>
            <person name="Davidsen T.M."/>
            <person name="Wayne K.J."/>
            <person name="Tettelin H."/>
            <person name="Glass J.I."/>
            <person name="Rusch D."/>
            <person name="Podicherti R."/>
            <person name="Tsui H.-C.T."/>
            <person name="Winkler M.E."/>
        </authorList>
    </citation>
    <scope>NUCLEOTIDE SEQUENCE</scope>
</reference>